<organism evidence="1 2">
    <name type="scientific">Candidatus Magnetominusculus xianensis</name>
    <dbReference type="NCBI Taxonomy" id="1748249"/>
    <lineage>
        <taxon>Bacteria</taxon>
        <taxon>Pseudomonadati</taxon>
        <taxon>Nitrospirota</taxon>
        <taxon>Nitrospiria</taxon>
        <taxon>Nitrospirales</taxon>
        <taxon>Nitrospiraceae</taxon>
        <taxon>Candidatus Magnetominusculus</taxon>
    </lineage>
</organism>
<proteinExistence type="predicted"/>
<evidence type="ECO:0000313" key="1">
    <source>
        <dbReference type="EMBL" id="KWT87232.1"/>
    </source>
</evidence>
<keyword evidence="2" id="KW-1185">Reference proteome</keyword>
<evidence type="ECO:0000313" key="2">
    <source>
        <dbReference type="Proteomes" id="UP000060487"/>
    </source>
</evidence>
<gene>
    <name evidence="1" type="ORF">ASN18_1348</name>
</gene>
<protein>
    <submittedName>
        <fullName evidence="1">Uncharacterized protein</fullName>
    </submittedName>
</protein>
<dbReference type="RefSeq" id="WP_085051977.1">
    <property type="nucleotide sequence ID" value="NZ_LNQR01000052.1"/>
</dbReference>
<dbReference type="EMBL" id="LNQR01000052">
    <property type="protein sequence ID" value="KWT87232.1"/>
    <property type="molecule type" value="Genomic_DNA"/>
</dbReference>
<comment type="caution">
    <text evidence="1">The sequence shown here is derived from an EMBL/GenBank/DDBJ whole genome shotgun (WGS) entry which is preliminary data.</text>
</comment>
<accession>A0ABR5SG24</accession>
<sequence length="66" mass="7663">MKVADMTVEDLRFFVEQTFLDLIGDPDANLELNEDFISRLIESIDDKAGRMTHEEFLDELKKDSLV</sequence>
<reference evidence="1 2" key="1">
    <citation type="submission" date="2015-11" db="EMBL/GenBank/DDBJ databases">
        <authorList>
            <person name="Lin W."/>
        </authorList>
    </citation>
    <scope>NUCLEOTIDE SEQUENCE [LARGE SCALE GENOMIC DNA]</scope>
    <source>
        <strain evidence="1 2">HCH-1</strain>
    </source>
</reference>
<dbReference type="Proteomes" id="UP000060487">
    <property type="component" value="Unassembled WGS sequence"/>
</dbReference>
<name>A0ABR5SG24_9BACT</name>